<dbReference type="EMBL" id="CP061800">
    <property type="protein sequence ID" value="QTA93252.1"/>
    <property type="molecule type" value="Genomic_DNA"/>
</dbReference>
<gene>
    <name evidence="1" type="ORF">dnm_093530</name>
</gene>
<keyword evidence="2" id="KW-1185">Reference proteome</keyword>
<reference evidence="1" key="1">
    <citation type="journal article" date="2021" name="Microb. Physiol.">
        <title>Proteogenomic Insights into the Physiology of Marine, Sulfate-Reducing, Filamentous Desulfonema limicola and Desulfonema magnum.</title>
        <authorList>
            <person name="Schnaars V."/>
            <person name="Wohlbrand L."/>
            <person name="Scheve S."/>
            <person name="Hinrichs C."/>
            <person name="Reinhardt R."/>
            <person name="Rabus R."/>
        </authorList>
    </citation>
    <scope>NUCLEOTIDE SEQUENCE</scope>
    <source>
        <strain evidence="1">4be13</strain>
    </source>
</reference>
<evidence type="ECO:0000313" key="1">
    <source>
        <dbReference type="EMBL" id="QTA93252.1"/>
    </source>
</evidence>
<protein>
    <submittedName>
        <fullName evidence="1">Uncharacterized protein</fullName>
    </submittedName>
</protein>
<proteinExistence type="predicted"/>
<organism evidence="1 2">
    <name type="scientific">Desulfonema magnum</name>
    <dbReference type="NCBI Taxonomy" id="45655"/>
    <lineage>
        <taxon>Bacteria</taxon>
        <taxon>Pseudomonadati</taxon>
        <taxon>Thermodesulfobacteriota</taxon>
        <taxon>Desulfobacteria</taxon>
        <taxon>Desulfobacterales</taxon>
        <taxon>Desulfococcaceae</taxon>
        <taxon>Desulfonema</taxon>
    </lineage>
</organism>
<sequence length="56" mass="6512">MGRNPAFRAGETVRPGKKPGFFGVPSTARKFFDLLNMAKWAYIKLIKFLLYNIYRN</sequence>
<dbReference type="Proteomes" id="UP000663722">
    <property type="component" value="Chromosome"/>
</dbReference>
<evidence type="ECO:0000313" key="2">
    <source>
        <dbReference type="Proteomes" id="UP000663722"/>
    </source>
</evidence>
<accession>A0A975GTR1</accession>
<name>A0A975GTR1_9BACT</name>
<dbReference type="AlphaFoldDB" id="A0A975GTR1"/>
<dbReference type="KEGG" id="dmm:dnm_093530"/>